<gene>
    <name evidence="2" type="ORF">ACFOHL_02040</name>
</gene>
<dbReference type="InterPro" id="IPR027417">
    <property type="entry name" value="P-loop_NTPase"/>
</dbReference>
<feature type="domain" description="AAA" evidence="1">
    <location>
        <begin position="1"/>
        <end position="169"/>
    </location>
</feature>
<dbReference type="PIRSF" id="PIRSF009320">
    <property type="entry name" value="Nuc_binding_HP_1000"/>
    <property type="match status" value="1"/>
</dbReference>
<evidence type="ECO:0000259" key="1">
    <source>
        <dbReference type="Pfam" id="PF13614"/>
    </source>
</evidence>
<organism evidence="2 3">
    <name type="scientific">Agaribacter flavus</name>
    <dbReference type="NCBI Taxonomy" id="1902781"/>
    <lineage>
        <taxon>Bacteria</taxon>
        <taxon>Pseudomonadati</taxon>
        <taxon>Pseudomonadota</taxon>
        <taxon>Gammaproteobacteria</taxon>
        <taxon>Alteromonadales</taxon>
        <taxon>Alteromonadaceae</taxon>
        <taxon>Agaribacter</taxon>
    </lineage>
</organism>
<dbReference type="EMBL" id="JBHRSW010000004">
    <property type="protein sequence ID" value="MFC3120390.1"/>
    <property type="molecule type" value="Genomic_DNA"/>
</dbReference>
<dbReference type="Proteomes" id="UP001595478">
    <property type="component" value="Unassembled WGS sequence"/>
</dbReference>
<dbReference type="SUPFAM" id="SSF52540">
    <property type="entry name" value="P-loop containing nucleoside triphosphate hydrolases"/>
    <property type="match status" value="1"/>
</dbReference>
<dbReference type="InterPro" id="IPR050678">
    <property type="entry name" value="DNA_Partitioning_ATPase"/>
</dbReference>
<proteinExistence type="predicted"/>
<reference evidence="3" key="1">
    <citation type="journal article" date="2019" name="Int. J. Syst. Evol. Microbiol.">
        <title>The Global Catalogue of Microorganisms (GCM) 10K type strain sequencing project: providing services to taxonomists for standard genome sequencing and annotation.</title>
        <authorList>
            <consortium name="The Broad Institute Genomics Platform"/>
            <consortium name="The Broad Institute Genome Sequencing Center for Infectious Disease"/>
            <person name="Wu L."/>
            <person name="Ma J."/>
        </authorList>
    </citation>
    <scope>NUCLEOTIDE SEQUENCE [LARGE SCALE GENOMIC DNA]</scope>
    <source>
        <strain evidence="3">KCTC 52473</strain>
    </source>
</reference>
<name>A0ABV7FJS5_9ALTE</name>
<accession>A0ABV7FJS5</accession>
<dbReference type="RefSeq" id="WP_376918526.1">
    <property type="nucleotide sequence ID" value="NZ_JBHRSW010000004.1"/>
</dbReference>
<dbReference type="Pfam" id="PF13614">
    <property type="entry name" value="AAA_31"/>
    <property type="match status" value="1"/>
</dbReference>
<sequence>MQVWTVVNQKGGVGKTTSAASLAGSLISQGYKVLLLDLDPHASLSYYFKVEQNSSPNLYDYFLSEADTDVSKLVKQTRHTALDVLPAIGSMATLDRQLGQAEGKGLVIKNLLAHVKKQYDVVIIDCPPVLGVLMVNGLMACNTVIIPTQTEYLAIRGLNKMLQTLDLLAPMMTEKPVIKIVATMFDRRLKACQQAYKALRQEFKSLLWQGYIPTDTKFREASQKGLAICDLDATSRGSFAYEKLCNDLLKERRQ</sequence>
<comment type="caution">
    <text evidence="2">The sequence shown here is derived from an EMBL/GenBank/DDBJ whole genome shotgun (WGS) entry which is preliminary data.</text>
</comment>
<dbReference type="PANTHER" id="PTHR13696:SF69">
    <property type="entry name" value="PLASMID PARTITIONING PROTEIN-RELATED"/>
    <property type="match status" value="1"/>
</dbReference>
<evidence type="ECO:0000313" key="3">
    <source>
        <dbReference type="Proteomes" id="UP001595478"/>
    </source>
</evidence>
<dbReference type="InterPro" id="IPR025669">
    <property type="entry name" value="AAA_dom"/>
</dbReference>
<protein>
    <submittedName>
        <fullName evidence="2">ParA family protein</fullName>
    </submittedName>
</protein>
<dbReference type="CDD" id="cd02042">
    <property type="entry name" value="ParAB_family"/>
    <property type="match status" value="1"/>
</dbReference>
<keyword evidence="3" id="KW-1185">Reference proteome</keyword>
<evidence type="ECO:0000313" key="2">
    <source>
        <dbReference type="EMBL" id="MFC3120390.1"/>
    </source>
</evidence>
<dbReference type="Gene3D" id="3.40.50.300">
    <property type="entry name" value="P-loop containing nucleotide triphosphate hydrolases"/>
    <property type="match status" value="1"/>
</dbReference>
<dbReference type="PANTHER" id="PTHR13696">
    <property type="entry name" value="P-LOOP CONTAINING NUCLEOSIDE TRIPHOSPHATE HYDROLASE"/>
    <property type="match status" value="1"/>
</dbReference>